<organism evidence="2">
    <name type="scientific">marine sediment metagenome</name>
    <dbReference type="NCBI Taxonomy" id="412755"/>
    <lineage>
        <taxon>unclassified sequences</taxon>
        <taxon>metagenomes</taxon>
        <taxon>ecological metagenomes</taxon>
    </lineage>
</organism>
<feature type="transmembrane region" description="Helical" evidence="1">
    <location>
        <begin position="7"/>
        <end position="29"/>
    </location>
</feature>
<feature type="transmembrane region" description="Helical" evidence="1">
    <location>
        <begin position="63"/>
        <end position="80"/>
    </location>
</feature>
<evidence type="ECO:0000256" key="1">
    <source>
        <dbReference type="SAM" id="Phobius"/>
    </source>
</evidence>
<sequence>MNSQGQMVFFGFMIMMAMIILTFGMAPMIKEIVDQSRNSANMDCDNSSISDFDKVACITIDMGMFYFIAGMIALGIAVFVSRRFK</sequence>
<gene>
    <name evidence="2" type="ORF">LCGC14_1060640</name>
</gene>
<name>A0A0F9MLA6_9ZZZZ</name>
<protein>
    <submittedName>
        <fullName evidence="2">Uncharacterized protein</fullName>
    </submittedName>
</protein>
<evidence type="ECO:0000313" key="2">
    <source>
        <dbReference type="EMBL" id="KKN08065.1"/>
    </source>
</evidence>
<dbReference type="AlphaFoldDB" id="A0A0F9MLA6"/>
<keyword evidence="1" id="KW-1133">Transmembrane helix</keyword>
<keyword evidence="1" id="KW-0812">Transmembrane</keyword>
<reference evidence="2" key="1">
    <citation type="journal article" date="2015" name="Nature">
        <title>Complex archaea that bridge the gap between prokaryotes and eukaryotes.</title>
        <authorList>
            <person name="Spang A."/>
            <person name="Saw J.H."/>
            <person name="Jorgensen S.L."/>
            <person name="Zaremba-Niedzwiedzka K."/>
            <person name="Martijn J."/>
            <person name="Lind A.E."/>
            <person name="van Eijk R."/>
            <person name="Schleper C."/>
            <person name="Guy L."/>
            <person name="Ettema T.J."/>
        </authorList>
    </citation>
    <scope>NUCLEOTIDE SEQUENCE</scope>
</reference>
<accession>A0A0F9MLA6</accession>
<comment type="caution">
    <text evidence="2">The sequence shown here is derived from an EMBL/GenBank/DDBJ whole genome shotgun (WGS) entry which is preliminary data.</text>
</comment>
<keyword evidence="1" id="KW-0472">Membrane</keyword>
<proteinExistence type="predicted"/>
<dbReference type="EMBL" id="LAZR01004499">
    <property type="protein sequence ID" value="KKN08065.1"/>
    <property type="molecule type" value="Genomic_DNA"/>
</dbReference>